<dbReference type="FunFam" id="3.40.50.300:FF:006162">
    <property type="entry name" value="Uncharacterized protein"/>
    <property type="match status" value="1"/>
</dbReference>
<dbReference type="PANTHER" id="PTHR18934:SF221">
    <property type="entry name" value="ATP-DEPENDENT RNA HELICASE DHX34-RELATED"/>
    <property type="match status" value="1"/>
</dbReference>
<keyword evidence="2" id="KW-0347">Helicase</keyword>
<dbReference type="PANTHER" id="PTHR18934">
    <property type="entry name" value="ATP-DEPENDENT RNA HELICASE"/>
    <property type="match status" value="1"/>
</dbReference>
<dbReference type="GO" id="GO:0016787">
    <property type="term" value="F:hydrolase activity"/>
    <property type="evidence" value="ECO:0007669"/>
    <property type="project" value="UniProtKB-KW"/>
</dbReference>
<keyword evidence="1" id="KW-0378">Hydrolase</keyword>
<evidence type="ECO:0000256" key="2">
    <source>
        <dbReference type="ARBA" id="ARBA00022806"/>
    </source>
</evidence>
<dbReference type="PROSITE" id="PS51192">
    <property type="entry name" value="HELICASE_ATP_BIND_1"/>
    <property type="match status" value="1"/>
</dbReference>
<evidence type="ECO:0000313" key="4">
    <source>
        <dbReference type="Proteomes" id="UP000050761"/>
    </source>
</evidence>
<evidence type="ECO:0000256" key="1">
    <source>
        <dbReference type="ARBA" id="ARBA00022801"/>
    </source>
</evidence>
<dbReference type="GO" id="GO:0003723">
    <property type="term" value="F:RNA binding"/>
    <property type="evidence" value="ECO:0007669"/>
    <property type="project" value="TreeGrafter"/>
</dbReference>
<sequence length="176" mass="20399">LLFLTEGLLLRQMERDSLLQQYNVIILDEVHERHLSSDLLIGLLRELTVTRQDLKLIIMSATINLELFKEYFHGAPVVQVPGRLFPIQLRYHPIRQYIAENEKKSHKIDPEPYIRILEVNPVAVTYFTTLQRLHQEFIIRCDGCPSALFLFFSSFSKDFVCQTIPHPAPVPSGKAK</sequence>
<organism evidence="4 5">
    <name type="scientific">Heligmosomoides polygyrus</name>
    <name type="common">Parasitic roundworm</name>
    <dbReference type="NCBI Taxonomy" id="6339"/>
    <lineage>
        <taxon>Eukaryota</taxon>
        <taxon>Metazoa</taxon>
        <taxon>Ecdysozoa</taxon>
        <taxon>Nematoda</taxon>
        <taxon>Chromadorea</taxon>
        <taxon>Rhabditida</taxon>
        <taxon>Rhabditina</taxon>
        <taxon>Rhabditomorpha</taxon>
        <taxon>Strongyloidea</taxon>
        <taxon>Heligmosomidae</taxon>
        <taxon>Heligmosomoides</taxon>
    </lineage>
</organism>
<reference evidence="5" key="1">
    <citation type="submission" date="2019-09" db="UniProtKB">
        <authorList>
            <consortium name="WormBaseParasite"/>
        </authorList>
    </citation>
    <scope>IDENTIFICATION</scope>
</reference>
<keyword evidence="4" id="KW-1185">Reference proteome</keyword>
<dbReference type="AlphaFoldDB" id="A0A183GT00"/>
<feature type="domain" description="Helicase ATP-binding" evidence="3">
    <location>
        <begin position="1"/>
        <end position="81"/>
    </location>
</feature>
<dbReference type="InterPro" id="IPR014001">
    <property type="entry name" value="Helicase_ATP-bd"/>
</dbReference>
<proteinExistence type="predicted"/>
<accession>A0A183GT00</accession>
<dbReference type="GO" id="GO:0004386">
    <property type="term" value="F:helicase activity"/>
    <property type="evidence" value="ECO:0007669"/>
    <property type="project" value="UniProtKB-KW"/>
</dbReference>
<protein>
    <submittedName>
        <fullName evidence="5">Helicase ATP-binding domain-containing protein</fullName>
    </submittedName>
</protein>
<name>A0A183GT00_HELPZ</name>
<dbReference type="Gene3D" id="3.40.50.300">
    <property type="entry name" value="P-loop containing nucleotide triphosphate hydrolases"/>
    <property type="match status" value="1"/>
</dbReference>
<dbReference type="Proteomes" id="UP000050761">
    <property type="component" value="Unassembled WGS sequence"/>
</dbReference>
<keyword evidence="2" id="KW-0067">ATP-binding</keyword>
<evidence type="ECO:0000313" key="5">
    <source>
        <dbReference type="WBParaSite" id="HPBE_0002582001-mRNA-1"/>
    </source>
</evidence>
<dbReference type="WBParaSite" id="HPBE_0002582001-mRNA-1">
    <property type="protein sequence ID" value="HPBE_0002582001-mRNA-1"/>
    <property type="gene ID" value="HPBE_0002582001"/>
</dbReference>
<dbReference type="SUPFAM" id="SSF52540">
    <property type="entry name" value="P-loop containing nucleoside triphosphate hydrolases"/>
    <property type="match status" value="1"/>
</dbReference>
<evidence type="ECO:0000259" key="3">
    <source>
        <dbReference type="PROSITE" id="PS51192"/>
    </source>
</evidence>
<keyword evidence="2" id="KW-0547">Nucleotide-binding</keyword>
<dbReference type="InterPro" id="IPR027417">
    <property type="entry name" value="P-loop_NTPase"/>
</dbReference>